<feature type="active site" description="Charge relay system; for autoendoproteolytic cleavage activity" evidence="11">
    <location>
        <position position="141"/>
    </location>
</feature>
<evidence type="ECO:0000256" key="1">
    <source>
        <dbReference type="ARBA" id="ARBA00005189"/>
    </source>
</evidence>
<keyword evidence="9 11" id="KW-1208">Phospholipid metabolism</keyword>
<dbReference type="InterPro" id="IPR033179">
    <property type="entry name" value="PSD_type2_pro"/>
</dbReference>
<evidence type="ECO:0000313" key="12">
    <source>
        <dbReference type="EMBL" id="EFE87130.1"/>
    </source>
</evidence>
<dbReference type="eggNOG" id="COG0688">
    <property type="taxonomic scope" value="Bacteria"/>
</dbReference>
<feature type="active site" description="Schiff-base intermediate with substrate; via pyruvic acid; for decarboxylase activity" evidence="11">
    <location>
        <position position="284"/>
    </location>
</feature>
<evidence type="ECO:0000256" key="4">
    <source>
        <dbReference type="ARBA" id="ARBA00023098"/>
    </source>
</evidence>
<comment type="pathway">
    <text evidence="1">Lipid metabolism.</text>
</comment>
<evidence type="ECO:0000256" key="2">
    <source>
        <dbReference type="ARBA" id="ARBA00022516"/>
    </source>
</evidence>
<dbReference type="STRING" id="546275.FUSPEROL_00892"/>
<keyword evidence="4 11" id="KW-0443">Lipid metabolism</keyword>
<proteinExistence type="inferred from homology"/>
<comment type="PTM">
    <text evidence="11">Is synthesized initially as an inactive proenzyme. Formation of the active enzyme involves a self-maturation process in which the active site pyruvoyl group is generated from an internal serine residue via an autocatalytic post-translational modification. Two non-identical subunits are generated from the proenzyme in this reaction, and the pyruvate is formed at the N-terminus of the alpha chain, which is derived from the carboxyl end of the proenzyme. The autoendoproteolytic cleavage occurs by a canonical serine protease mechanism, in which the side chain hydroxyl group of the serine supplies its oxygen atom to form the C-terminus of the beta chain, while the remainder of the serine residue undergoes an oxidative deamination to produce ammonia and the pyruvoyl prosthetic group on the alpha chain. During this reaction, the Ser that is part of the protease active site of the proenzyme becomes the pyruvoyl prosthetic group, which constitutes an essential element of the active site of the mature decarboxylase.</text>
</comment>
<comment type="cofactor">
    <cofactor evidence="11">
        <name>pyruvate</name>
        <dbReference type="ChEBI" id="CHEBI:15361"/>
    </cofactor>
    <text evidence="11">Binds 1 pyruvoyl group covalently per subunit.</text>
</comment>
<gene>
    <name evidence="11 12" type="primary">psd</name>
    <name evidence="12" type="ORF">FUSPEROL_00892</name>
</gene>
<dbReference type="GO" id="GO:0005886">
    <property type="term" value="C:plasma membrane"/>
    <property type="evidence" value="ECO:0007669"/>
    <property type="project" value="UniProtKB-SubCell"/>
</dbReference>
<comment type="pathway">
    <text evidence="11">Phospholipid metabolism; phosphatidylethanolamine biosynthesis; phosphatidylethanolamine from CDP-diacylglycerol: step 2/2.</text>
</comment>
<dbReference type="HOGENOM" id="CLU_029061_2_2_0"/>
<evidence type="ECO:0000256" key="11">
    <source>
        <dbReference type="HAMAP-Rule" id="MF_00663"/>
    </source>
</evidence>
<dbReference type="EC" id="4.1.1.65" evidence="11"/>
<keyword evidence="5 11" id="KW-0472">Membrane</keyword>
<protein>
    <recommendedName>
        <fullName evidence="11">Phosphatidylserine decarboxylase proenzyme</fullName>
        <ecNumber evidence="11">4.1.1.65</ecNumber>
    </recommendedName>
    <component>
        <recommendedName>
            <fullName evidence="11">Phosphatidylserine decarboxylase alpha chain</fullName>
        </recommendedName>
    </component>
    <component>
        <recommendedName>
            <fullName evidence="11">Phosphatidylserine decarboxylase beta chain</fullName>
        </recommendedName>
    </component>
</protein>
<organism evidence="12 13">
    <name type="scientific">Fusobacterium periodonticum ATCC 33693</name>
    <dbReference type="NCBI Taxonomy" id="546275"/>
    <lineage>
        <taxon>Bacteria</taxon>
        <taxon>Fusobacteriati</taxon>
        <taxon>Fusobacteriota</taxon>
        <taxon>Fusobacteriia</taxon>
        <taxon>Fusobacteriales</taxon>
        <taxon>Fusobacteriaceae</taxon>
        <taxon>Fusobacterium</taxon>
    </lineage>
</organism>
<dbReference type="UniPathway" id="UPA00558">
    <property type="reaction ID" value="UER00616"/>
</dbReference>
<dbReference type="Proteomes" id="UP000003748">
    <property type="component" value="Unassembled WGS sequence"/>
</dbReference>
<dbReference type="NCBIfam" id="NF001941">
    <property type="entry name" value="PRK00723.1"/>
    <property type="match status" value="1"/>
</dbReference>
<dbReference type="GO" id="GO:0006646">
    <property type="term" value="P:phosphatidylethanolamine biosynthetic process"/>
    <property type="evidence" value="ECO:0007669"/>
    <property type="project" value="UniProtKB-UniRule"/>
</dbReference>
<dbReference type="PANTHER" id="PTHR10067">
    <property type="entry name" value="PHOSPHATIDYLSERINE DECARBOXYLASE"/>
    <property type="match status" value="1"/>
</dbReference>
<feature type="site" description="Cleavage (non-hydrolytic); by autocatalysis" evidence="11">
    <location>
        <begin position="283"/>
        <end position="284"/>
    </location>
</feature>
<dbReference type="HAMAP" id="MF_00663">
    <property type="entry name" value="PS_decarb_PSD_B_type2"/>
    <property type="match status" value="1"/>
</dbReference>
<evidence type="ECO:0000256" key="10">
    <source>
        <dbReference type="ARBA" id="ARBA00023317"/>
    </source>
</evidence>
<evidence type="ECO:0000256" key="5">
    <source>
        <dbReference type="ARBA" id="ARBA00023136"/>
    </source>
</evidence>
<feature type="chain" id="PRO_5023572931" description="Phosphatidylserine decarboxylase beta chain" evidence="11">
    <location>
        <begin position="1"/>
        <end position="283"/>
    </location>
</feature>
<sequence length="324" mass="37722">MSKKKILIFLLILFFIIIYCKESMMKFEQIKYIERKTGEIKTEKVMGEGALKFLYYNPFGKLALNAIVKRKFVSDWYGNKMSKPESKEKIKGFVEEMGIDMNDYKRSIDEYTSFNDFFYRELKEGARDIDYDEKVIVSPADGKILAYQNIKEVDKFFVKGSEFTLEEFFNDKELAKKYEDGTFVIIRLAPADYHRFHFPADGEISEVKKISGDYYSVSTHAIKTNFRIFCENKREYAILKTKNFGDIAMFDVGATMVGGIVQTYKENSLVKKADEKGYFLFGGSTCILVFEKGKVEIDKDILENTQNKIETRIYMGEKFGNEKN</sequence>
<comment type="caution">
    <text evidence="12">The sequence shown here is derived from an EMBL/GenBank/DDBJ whole genome shotgun (WGS) entry which is preliminary data.</text>
</comment>
<comment type="catalytic activity">
    <reaction evidence="11">
        <text>a 1,2-diacyl-sn-glycero-3-phospho-L-serine + H(+) = a 1,2-diacyl-sn-glycero-3-phosphoethanolamine + CO2</text>
        <dbReference type="Rhea" id="RHEA:20828"/>
        <dbReference type="ChEBI" id="CHEBI:15378"/>
        <dbReference type="ChEBI" id="CHEBI:16526"/>
        <dbReference type="ChEBI" id="CHEBI:57262"/>
        <dbReference type="ChEBI" id="CHEBI:64612"/>
        <dbReference type="EC" id="4.1.1.65"/>
    </reaction>
</comment>
<feature type="modified residue" description="Pyruvic acid (Ser); by autocatalysis" evidence="11">
    <location>
        <position position="284"/>
    </location>
</feature>
<accession>D4CU19</accession>
<keyword evidence="2 11" id="KW-0444">Lipid biosynthesis</keyword>
<evidence type="ECO:0000256" key="6">
    <source>
        <dbReference type="ARBA" id="ARBA00023145"/>
    </source>
</evidence>
<comment type="subunit">
    <text evidence="11">Heterodimer of a large membrane-associated beta subunit and a small pyruvoyl-containing alpha subunit.</text>
</comment>
<keyword evidence="11" id="KW-1003">Cell membrane</keyword>
<evidence type="ECO:0000256" key="3">
    <source>
        <dbReference type="ARBA" id="ARBA00022793"/>
    </source>
</evidence>
<name>D4CU19_9FUSO</name>
<dbReference type="InterPro" id="IPR033177">
    <property type="entry name" value="PSD-B"/>
</dbReference>
<keyword evidence="3 11" id="KW-0210">Decarboxylase</keyword>
<evidence type="ECO:0000256" key="7">
    <source>
        <dbReference type="ARBA" id="ARBA00023209"/>
    </source>
</evidence>
<evidence type="ECO:0000313" key="13">
    <source>
        <dbReference type="Proteomes" id="UP000003748"/>
    </source>
</evidence>
<dbReference type="NCBIfam" id="TIGR00163">
    <property type="entry name" value="PS_decarb"/>
    <property type="match status" value="1"/>
</dbReference>
<dbReference type="InterPro" id="IPR003817">
    <property type="entry name" value="PS_Dcarbxylase"/>
</dbReference>
<dbReference type="GO" id="GO:0004609">
    <property type="term" value="F:phosphatidylserine decarboxylase activity"/>
    <property type="evidence" value="ECO:0007669"/>
    <property type="project" value="UniProtKB-UniRule"/>
</dbReference>
<keyword evidence="6 11" id="KW-0865">Zymogen</keyword>
<feature type="chain" id="PRO_5023572932" description="Phosphatidylserine decarboxylase alpha chain" evidence="11">
    <location>
        <begin position="284"/>
        <end position="324"/>
    </location>
</feature>
<dbReference type="Pfam" id="PF02666">
    <property type="entry name" value="PS_Dcarbxylase"/>
    <property type="match status" value="1"/>
</dbReference>
<feature type="active site" description="Charge relay system; for autoendoproteolytic cleavage activity" evidence="11">
    <location>
        <position position="197"/>
    </location>
</feature>
<dbReference type="AlphaFoldDB" id="D4CU19"/>
<reference evidence="12 13" key="1">
    <citation type="submission" date="2010-02" db="EMBL/GenBank/DDBJ databases">
        <authorList>
            <person name="Weinstock G."/>
            <person name="Sodergren E."/>
            <person name="Clifton S."/>
            <person name="Fulton L."/>
            <person name="Fulton B."/>
            <person name="Courtney L."/>
            <person name="Fronick C."/>
            <person name="Harrison M."/>
            <person name="Strong C."/>
            <person name="Farmer C."/>
            <person name="Delahaunty K."/>
            <person name="Markovic C."/>
            <person name="Hall O."/>
            <person name="Minx P."/>
            <person name="Tomlinson C."/>
            <person name="Mitreva M."/>
            <person name="Nelson J."/>
            <person name="Hou S."/>
            <person name="Wollam A."/>
            <person name="Pepin K.H."/>
            <person name="Johnson M."/>
            <person name="Bhonagiri V."/>
            <person name="Zhang X."/>
            <person name="Suruliraj S."/>
            <person name="Warren W."/>
            <person name="Chinwalla A."/>
            <person name="Mardis E.R."/>
            <person name="Wilson R.K."/>
        </authorList>
    </citation>
    <scope>NUCLEOTIDE SEQUENCE [LARGE SCALE GENOMIC DNA]</scope>
    <source>
        <strain evidence="12 13">ATCC 33693</strain>
    </source>
</reference>
<evidence type="ECO:0000256" key="9">
    <source>
        <dbReference type="ARBA" id="ARBA00023264"/>
    </source>
</evidence>
<keyword evidence="8 11" id="KW-0456">Lyase</keyword>
<comment type="function">
    <text evidence="11">Catalyzes the formation of phosphatidylethanolamine (PtdEtn) from phosphatidylserine (PtdSer).</text>
</comment>
<keyword evidence="7 11" id="KW-0594">Phospholipid biosynthesis</keyword>
<evidence type="ECO:0000256" key="8">
    <source>
        <dbReference type="ARBA" id="ARBA00023239"/>
    </source>
</evidence>
<keyword evidence="10 11" id="KW-0670">Pyruvate</keyword>
<feature type="active site" description="Charge relay system; for autoendoproteolytic cleavage activity" evidence="11">
    <location>
        <position position="284"/>
    </location>
</feature>
<comment type="subcellular location">
    <subcellularLocation>
        <location evidence="11">Cell membrane</location>
        <topology evidence="11">Peripheral membrane protein</topology>
    </subcellularLocation>
</comment>
<comment type="similarity">
    <text evidence="11">Belongs to the phosphatidylserine decarboxylase family. PSD-B subfamily. Prokaryotic type II sub-subfamily.</text>
</comment>
<dbReference type="PANTHER" id="PTHR10067:SF17">
    <property type="entry name" value="PHOSPHATIDYLSERINE DECARBOXYLASE PROENZYME 2"/>
    <property type="match status" value="1"/>
</dbReference>
<dbReference type="EMBL" id="ACJY01000050">
    <property type="protein sequence ID" value="EFE87130.1"/>
    <property type="molecule type" value="Genomic_DNA"/>
</dbReference>